<reference evidence="1" key="1">
    <citation type="submission" date="2024-03" db="EMBL/GenBank/DDBJ databases">
        <title>Novel Streptomyces species of biotechnological and ecological value are a feature of Machair soil.</title>
        <authorList>
            <person name="Prole J.R."/>
            <person name="Goodfellow M."/>
            <person name="Allenby N."/>
            <person name="Ward A.C."/>
        </authorList>
    </citation>
    <scope>NUCLEOTIDE SEQUENCE</scope>
    <source>
        <strain evidence="1">MS1.AVA.4</strain>
    </source>
</reference>
<sequence>MATPPYPPPPPYVPQPPANRLGGKHKTVLGCGGLLFTFVLIGAIGSACSPTGSETTKKVPGPAVTVTVTATATVTPAANAAAGSPKRAQESAPAPAASAEPVTAKARLSNHVGQQLQAAQDAAQAEGFLVLTSHDATGGNRMQVWDRNWKVCSQSPGPGTLDTATTIDFGAVKLEEACP</sequence>
<name>A0ACC6QPF8_9ACTN</name>
<organism evidence="1 2">
    <name type="scientific">Streptomyces pratisoli</name>
    <dbReference type="NCBI Taxonomy" id="3139917"/>
    <lineage>
        <taxon>Bacteria</taxon>
        <taxon>Bacillati</taxon>
        <taxon>Actinomycetota</taxon>
        <taxon>Actinomycetes</taxon>
        <taxon>Kitasatosporales</taxon>
        <taxon>Streptomycetaceae</taxon>
        <taxon>Streptomyces</taxon>
    </lineage>
</organism>
<keyword evidence="2" id="KW-1185">Reference proteome</keyword>
<comment type="caution">
    <text evidence="1">The sequence shown here is derived from an EMBL/GenBank/DDBJ whole genome shotgun (WGS) entry which is preliminary data.</text>
</comment>
<proteinExistence type="predicted"/>
<dbReference type="Proteomes" id="UP001375539">
    <property type="component" value="Unassembled WGS sequence"/>
</dbReference>
<evidence type="ECO:0000313" key="1">
    <source>
        <dbReference type="EMBL" id="MEJ8660400.1"/>
    </source>
</evidence>
<protein>
    <submittedName>
        <fullName evidence="1">Uncharacterized protein</fullName>
    </submittedName>
</protein>
<dbReference type="EMBL" id="JBBKAI010000002">
    <property type="protein sequence ID" value="MEJ8660400.1"/>
    <property type="molecule type" value="Genomic_DNA"/>
</dbReference>
<accession>A0ACC6QPF8</accession>
<gene>
    <name evidence="1" type="ORF">WKI58_28435</name>
</gene>
<evidence type="ECO:0000313" key="2">
    <source>
        <dbReference type="Proteomes" id="UP001375539"/>
    </source>
</evidence>